<dbReference type="PANTHER" id="PTHR45992">
    <property type="entry name" value="EUKARYOTIC ELONGATION FACTOR 2 KINASE-RELATED"/>
    <property type="match status" value="1"/>
</dbReference>
<dbReference type="InterPro" id="IPR051852">
    <property type="entry name" value="Alpha-type_PK"/>
</dbReference>
<keyword evidence="8" id="KW-0648">Protein biosynthesis</keyword>
<gene>
    <name evidence="8" type="primary">EEF2K_1</name>
    <name evidence="8" type="ORF">OS493_020881</name>
</gene>
<keyword evidence="9" id="KW-1185">Reference proteome</keyword>
<evidence type="ECO:0000313" key="9">
    <source>
        <dbReference type="Proteomes" id="UP001163046"/>
    </source>
</evidence>
<comment type="caution">
    <text evidence="8">The sequence shown here is derived from an EMBL/GenBank/DDBJ whole genome shotgun (WGS) entry which is preliminary data.</text>
</comment>
<evidence type="ECO:0000256" key="6">
    <source>
        <dbReference type="SAM" id="MobiDB-lite"/>
    </source>
</evidence>
<keyword evidence="8" id="KW-0251">Elongation factor</keyword>
<keyword evidence="1" id="KW-0723">Serine/threonine-protein kinase</keyword>
<evidence type="ECO:0000259" key="7">
    <source>
        <dbReference type="PROSITE" id="PS51158"/>
    </source>
</evidence>
<dbReference type="Gene3D" id="3.20.200.10">
    <property type="entry name" value="MHCK/EF2 kinase"/>
    <property type="match status" value="1"/>
</dbReference>
<dbReference type="InterPro" id="IPR004166">
    <property type="entry name" value="a-kinase_dom"/>
</dbReference>
<dbReference type="GO" id="GO:0005524">
    <property type="term" value="F:ATP binding"/>
    <property type="evidence" value="ECO:0007669"/>
    <property type="project" value="UniProtKB-KW"/>
</dbReference>
<evidence type="ECO:0000256" key="3">
    <source>
        <dbReference type="ARBA" id="ARBA00022741"/>
    </source>
</evidence>
<dbReference type="FunFam" id="3.20.200.10:FF:000002">
    <property type="entry name" value="Eukaryotic elongation factor 2 kinase"/>
    <property type="match status" value="1"/>
</dbReference>
<dbReference type="InterPro" id="IPR011009">
    <property type="entry name" value="Kinase-like_dom_sf"/>
</dbReference>
<keyword evidence="4 8" id="KW-0418">Kinase</keyword>
<evidence type="ECO:0000256" key="5">
    <source>
        <dbReference type="ARBA" id="ARBA00022840"/>
    </source>
</evidence>
<dbReference type="Proteomes" id="UP001163046">
    <property type="component" value="Unassembled WGS sequence"/>
</dbReference>
<reference evidence="8" key="1">
    <citation type="submission" date="2023-01" db="EMBL/GenBank/DDBJ databases">
        <title>Genome assembly of the deep-sea coral Lophelia pertusa.</title>
        <authorList>
            <person name="Herrera S."/>
            <person name="Cordes E."/>
        </authorList>
    </citation>
    <scope>NUCLEOTIDE SEQUENCE</scope>
    <source>
        <strain evidence="8">USNM1676648</strain>
        <tissue evidence="8">Polyp</tissue>
    </source>
</reference>
<dbReference type="AlphaFoldDB" id="A0A9W9YB96"/>
<dbReference type="GO" id="GO:1903013">
    <property type="term" value="P:response to differentiation-inducing factor 1"/>
    <property type="evidence" value="ECO:0007669"/>
    <property type="project" value="TreeGrafter"/>
</dbReference>
<sequence>MLDIFQVCVIEMKDREESPLFHVEHFIEGKYIKYNSNSGYVLHDETLRCSPQAFSHFTFERSGHQLIVVDIQGVGDLYTDPQIHTSDGKGYGEANLGPQGMALFFSSHKCNKICESLGLSPFDLSEKEMDRIDAALKNIQDSSTILRSSEECISPGHRKLSSAIFDMTEYLAQSPPPSPVGSEPDSPRLSISSLNEVSRFTRRISDPESSETESDQSDVFTENEEEDVHKLFANNMVHKASSVFAEVELLEKVRMEEQRRHKSVSVLGQVHLELAKYNDMGRFTNYECQMDCAMFHLEQAAACADLPALITMAEIYLQLPHEILASATVQESGEAVNRGLSTCYKQLR</sequence>
<proteinExistence type="predicted"/>
<dbReference type="Pfam" id="PF02816">
    <property type="entry name" value="Alpha_kinase"/>
    <property type="match status" value="1"/>
</dbReference>
<evidence type="ECO:0000256" key="2">
    <source>
        <dbReference type="ARBA" id="ARBA00022679"/>
    </source>
</evidence>
<keyword evidence="3" id="KW-0547">Nucleotide-binding</keyword>
<name>A0A9W9YB96_9CNID</name>
<organism evidence="8 9">
    <name type="scientific">Desmophyllum pertusum</name>
    <dbReference type="NCBI Taxonomy" id="174260"/>
    <lineage>
        <taxon>Eukaryota</taxon>
        <taxon>Metazoa</taxon>
        <taxon>Cnidaria</taxon>
        <taxon>Anthozoa</taxon>
        <taxon>Hexacorallia</taxon>
        <taxon>Scleractinia</taxon>
        <taxon>Caryophylliina</taxon>
        <taxon>Caryophylliidae</taxon>
        <taxon>Desmophyllum</taxon>
    </lineage>
</organism>
<dbReference type="SUPFAM" id="SSF56112">
    <property type="entry name" value="Protein kinase-like (PK-like)"/>
    <property type="match status" value="1"/>
</dbReference>
<feature type="region of interest" description="Disordered" evidence="6">
    <location>
        <begin position="200"/>
        <end position="220"/>
    </location>
</feature>
<protein>
    <submittedName>
        <fullName evidence="8">Eukaryotic elongation factor 2 kinase</fullName>
        <ecNumber evidence="8">2.7.11.20</ecNumber>
    </submittedName>
</protein>
<dbReference type="EC" id="2.7.11.20" evidence="8"/>
<dbReference type="EMBL" id="MU827790">
    <property type="protein sequence ID" value="KAJ7331178.1"/>
    <property type="molecule type" value="Genomic_DNA"/>
</dbReference>
<keyword evidence="5" id="KW-0067">ATP-binding</keyword>
<accession>A0A9W9YB96</accession>
<evidence type="ECO:0000256" key="4">
    <source>
        <dbReference type="ARBA" id="ARBA00022777"/>
    </source>
</evidence>
<evidence type="ECO:0000256" key="1">
    <source>
        <dbReference type="ARBA" id="ARBA00022527"/>
    </source>
</evidence>
<feature type="compositionally biased region" description="Acidic residues" evidence="6">
    <location>
        <begin position="208"/>
        <end position="220"/>
    </location>
</feature>
<keyword evidence="2 8" id="KW-0808">Transferase</keyword>
<evidence type="ECO:0000313" key="8">
    <source>
        <dbReference type="EMBL" id="KAJ7331178.1"/>
    </source>
</evidence>
<dbReference type="GO" id="GO:0031037">
    <property type="term" value="P:myosin II filament disassembly"/>
    <property type="evidence" value="ECO:0007669"/>
    <property type="project" value="TreeGrafter"/>
</dbReference>
<dbReference type="SMART" id="SM00811">
    <property type="entry name" value="Alpha_kinase"/>
    <property type="match status" value="1"/>
</dbReference>
<dbReference type="GO" id="GO:0004686">
    <property type="term" value="F:elongation factor-2 kinase activity"/>
    <property type="evidence" value="ECO:0007669"/>
    <property type="project" value="UniProtKB-EC"/>
</dbReference>
<dbReference type="OrthoDB" id="301415at2759"/>
<feature type="domain" description="Alpha-type protein kinase" evidence="7">
    <location>
        <begin position="1"/>
        <end position="122"/>
    </location>
</feature>
<dbReference type="GO" id="GO:0003746">
    <property type="term" value="F:translation elongation factor activity"/>
    <property type="evidence" value="ECO:0007669"/>
    <property type="project" value="UniProtKB-KW"/>
</dbReference>
<dbReference type="PANTHER" id="PTHR45992:SF2">
    <property type="entry name" value="EUKARYOTIC ELONGATION FACTOR 2 KINASE"/>
    <property type="match status" value="1"/>
</dbReference>
<dbReference type="PROSITE" id="PS51158">
    <property type="entry name" value="ALPHA_KINASE"/>
    <property type="match status" value="1"/>
</dbReference>